<reference evidence="1 2" key="1">
    <citation type="submission" date="2023-05" db="EMBL/GenBank/DDBJ databases">
        <authorList>
            <person name="Guo Y."/>
        </authorList>
    </citation>
    <scope>NUCLEOTIDE SEQUENCE [LARGE SCALE GENOMIC DNA]</scope>
    <source>
        <strain evidence="1 2">GR2756</strain>
    </source>
</reference>
<accession>A0ABU3QBU8</accession>
<organism evidence="1 2">
    <name type="scientific">Sphingosinicella rhizophila</name>
    <dbReference type="NCBI Taxonomy" id="3050082"/>
    <lineage>
        <taxon>Bacteria</taxon>
        <taxon>Pseudomonadati</taxon>
        <taxon>Pseudomonadota</taxon>
        <taxon>Alphaproteobacteria</taxon>
        <taxon>Sphingomonadales</taxon>
        <taxon>Sphingosinicellaceae</taxon>
        <taxon>Sphingosinicella</taxon>
    </lineage>
</organism>
<dbReference type="RefSeq" id="WP_315728306.1">
    <property type="nucleotide sequence ID" value="NZ_JAVUPU010000012.1"/>
</dbReference>
<proteinExistence type="predicted"/>
<evidence type="ECO:0000313" key="2">
    <source>
        <dbReference type="Proteomes" id="UP001259572"/>
    </source>
</evidence>
<protein>
    <submittedName>
        <fullName evidence="1">Uncharacterized protein</fullName>
    </submittedName>
</protein>
<name>A0ABU3QBU8_9SPHN</name>
<dbReference type="EMBL" id="JAVUPU010000012">
    <property type="protein sequence ID" value="MDT9600807.1"/>
    <property type="molecule type" value="Genomic_DNA"/>
</dbReference>
<comment type="caution">
    <text evidence="1">The sequence shown here is derived from an EMBL/GenBank/DDBJ whole genome shotgun (WGS) entry which is preliminary data.</text>
</comment>
<keyword evidence="2" id="KW-1185">Reference proteome</keyword>
<evidence type="ECO:0000313" key="1">
    <source>
        <dbReference type="EMBL" id="MDT9600807.1"/>
    </source>
</evidence>
<gene>
    <name evidence="1" type="ORF">RQX22_17730</name>
</gene>
<sequence>MPASNQARWALIVYGGARDVRPGEAEPRMLLRNDEDASANA</sequence>
<dbReference type="Proteomes" id="UP001259572">
    <property type="component" value="Unassembled WGS sequence"/>
</dbReference>